<comment type="subcellular location">
    <subcellularLocation>
        <location evidence="1">Membrane</location>
        <topology evidence="1">Multi-pass membrane protein</topology>
    </subcellularLocation>
</comment>
<evidence type="ECO:0000256" key="4">
    <source>
        <dbReference type="ARBA" id="ARBA00022989"/>
    </source>
</evidence>
<feature type="compositionally biased region" description="Low complexity" evidence="6">
    <location>
        <begin position="285"/>
        <end position="312"/>
    </location>
</feature>
<feature type="transmembrane region" description="Helical" evidence="7">
    <location>
        <begin position="68"/>
        <end position="90"/>
    </location>
</feature>
<evidence type="ECO:0000256" key="6">
    <source>
        <dbReference type="SAM" id="MobiDB-lite"/>
    </source>
</evidence>
<organism evidence="8 9">
    <name type="scientific">Pseudonocardia ailaonensis</name>
    <dbReference type="NCBI Taxonomy" id="367279"/>
    <lineage>
        <taxon>Bacteria</taxon>
        <taxon>Bacillati</taxon>
        <taxon>Actinomycetota</taxon>
        <taxon>Actinomycetes</taxon>
        <taxon>Pseudonocardiales</taxon>
        <taxon>Pseudonocardiaceae</taxon>
        <taxon>Pseudonocardia</taxon>
    </lineage>
</organism>
<evidence type="ECO:0000313" key="8">
    <source>
        <dbReference type="EMBL" id="GAA1828982.1"/>
    </source>
</evidence>
<evidence type="ECO:0000256" key="5">
    <source>
        <dbReference type="ARBA" id="ARBA00023136"/>
    </source>
</evidence>
<keyword evidence="4 7" id="KW-1133">Transmembrane helix</keyword>
<keyword evidence="9" id="KW-1185">Reference proteome</keyword>
<feature type="region of interest" description="Disordered" evidence="6">
    <location>
        <begin position="280"/>
        <end position="320"/>
    </location>
</feature>
<feature type="compositionally biased region" description="Basic and acidic residues" evidence="6">
    <location>
        <begin position="155"/>
        <end position="167"/>
    </location>
</feature>
<evidence type="ECO:0000313" key="9">
    <source>
        <dbReference type="Proteomes" id="UP001500449"/>
    </source>
</evidence>
<evidence type="ECO:0000256" key="7">
    <source>
        <dbReference type="SAM" id="Phobius"/>
    </source>
</evidence>
<evidence type="ECO:0000256" key="3">
    <source>
        <dbReference type="ARBA" id="ARBA00022692"/>
    </source>
</evidence>
<evidence type="ECO:0000256" key="1">
    <source>
        <dbReference type="ARBA" id="ARBA00004141"/>
    </source>
</evidence>
<keyword evidence="3 7" id="KW-0812">Transmembrane</keyword>
<name>A0ABN2MKD0_9PSEU</name>
<dbReference type="Proteomes" id="UP001500449">
    <property type="component" value="Unassembled WGS sequence"/>
</dbReference>
<proteinExistence type="inferred from homology"/>
<evidence type="ECO:0000256" key="2">
    <source>
        <dbReference type="ARBA" id="ARBA00009773"/>
    </source>
</evidence>
<dbReference type="EMBL" id="BAAAQK010000001">
    <property type="protein sequence ID" value="GAA1828982.1"/>
    <property type="molecule type" value="Genomic_DNA"/>
</dbReference>
<accession>A0ABN2MKD0</accession>
<feature type="region of interest" description="Disordered" evidence="6">
    <location>
        <begin position="129"/>
        <end position="184"/>
    </location>
</feature>
<comment type="similarity">
    <text evidence="2">Belongs to the autoinducer-2 exporter (AI-2E) (TC 2.A.86) family.</text>
</comment>
<sequence>MPRILRVSGAIAWRVLAVAGALYVLGQVVAYLAAIVVPVAIALLLAALLSPAVALLQTRRVPRGVATALVVVAGLAALGAILTFVVITFVRGVPALAAQLSTTVDSVAGWLATGPLKIGQDQLAGIQPNPYGSAYPRHEADGRDCAPPSGTSRDPGQRPTERPDSYRGPRTCRPTGAARSRAVRQSLVDEIERRDASGFRRWLDAGPARTVIPACTSPTTRVDRRSCLPQYRGRVAPDMATARGRPATASARRPETSLTTVREHRSPGVAVPATLADLAERRNQARSSRGGSGSTRRLGARMTGRGLRRAAGPGLGPGCW</sequence>
<reference evidence="8 9" key="1">
    <citation type="journal article" date="2019" name="Int. J. Syst. Evol. Microbiol.">
        <title>The Global Catalogue of Microorganisms (GCM) 10K type strain sequencing project: providing services to taxonomists for standard genome sequencing and annotation.</title>
        <authorList>
            <consortium name="The Broad Institute Genomics Platform"/>
            <consortium name="The Broad Institute Genome Sequencing Center for Infectious Disease"/>
            <person name="Wu L."/>
            <person name="Ma J."/>
        </authorList>
    </citation>
    <scope>NUCLEOTIDE SEQUENCE [LARGE SCALE GENOMIC DNA]</scope>
    <source>
        <strain evidence="8 9">JCM 16009</strain>
    </source>
</reference>
<gene>
    <name evidence="8" type="ORF">GCM10009836_03460</name>
</gene>
<evidence type="ECO:0008006" key="10">
    <source>
        <dbReference type="Google" id="ProtNLM"/>
    </source>
</evidence>
<dbReference type="Pfam" id="PF01594">
    <property type="entry name" value="AI-2E_transport"/>
    <property type="match status" value="1"/>
</dbReference>
<protein>
    <recommendedName>
        <fullName evidence="10">AI-2E family transporter</fullName>
    </recommendedName>
</protein>
<comment type="caution">
    <text evidence="8">The sequence shown here is derived from an EMBL/GenBank/DDBJ whole genome shotgun (WGS) entry which is preliminary data.</text>
</comment>
<dbReference type="InterPro" id="IPR002549">
    <property type="entry name" value="AI-2E-like"/>
</dbReference>
<feature type="transmembrane region" description="Helical" evidence="7">
    <location>
        <begin position="7"/>
        <end position="25"/>
    </location>
</feature>
<feature type="transmembrane region" description="Helical" evidence="7">
    <location>
        <begin position="31"/>
        <end position="56"/>
    </location>
</feature>
<keyword evidence="5 7" id="KW-0472">Membrane</keyword>